<name>A0A1I1B588_9CLOT</name>
<keyword evidence="3" id="KW-0732">Signal</keyword>
<dbReference type="Gene3D" id="3.10.105.10">
    <property type="entry name" value="Dipeptide-binding Protein, Domain 3"/>
    <property type="match status" value="1"/>
</dbReference>
<feature type="domain" description="Solute-binding protein family 5" evidence="4">
    <location>
        <begin position="107"/>
        <end position="482"/>
    </location>
</feature>
<dbReference type="InterPro" id="IPR000914">
    <property type="entry name" value="SBP_5_dom"/>
</dbReference>
<dbReference type="Pfam" id="PF00496">
    <property type="entry name" value="SBP_bac_5"/>
    <property type="match status" value="1"/>
</dbReference>
<dbReference type="RefSeq" id="WP_090043184.1">
    <property type="nucleotide sequence ID" value="NZ_FOKI01000062.1"/>
</dbReference>
<dbReference type="GO" id="GO:0015833">
    <property type="term" value="P:peptide transport"/>
    <property type="evidence" value="ECO:0007669"/>
    <property type="project" value="TreeGrafter"/>
</dbReference>
<dbReference type="PANTHER" id="PTHR30290:SF9">
    <property type="entry name" value="OLIGOPEPTIDE-BINDING PROTEIN APPA"/>
    <property type="match status" value="1"/>
</dbReference>
<proteinExistence type="inferred from homology"/>
<dbReference type="AlphaFoldDB" id="A0A1I1B588"/>
<dbReference type="GO" id="GO:1904680">
    <property type="term" value="F:peptide transmembrane transporter activity"/>
    <property type="evidence" value="ECO:0007669"/>
    <property type="project" value="TreeGrafter"/>
</dbReference>
<evidence type="ECO:0000313" key="6">
    <source>
        <dbReference type="Proteomes" id="UP000198619"/>
    </source>
</evidence>
<dbReference type="PIRSF" id="PIRSF002741">
    <property type="entry name" value="MppA"/>
    <property type="match status" value="1"/>
</dbReference>
<comment type="similarity">
    <text evidence="1">Belongs to the bacterial solute-binding protein 5 family.</text>
</comment>
<dbReference type="Gene3D" id="3.90.76.10">
    <property type="entry name" value="Dipeptide-binding Protein, Domain 1"/>
    <property type="match status" value="1"/>
</dbReference>
<dbReference type="STRING" id="84698.SAMN04488528_10627"/>
<dbReference type="GO" id="GO:0042597">
    <property type="term" value="C:periplasmic space"/>
    <property type="evidence" value="ECO:0007669"/>
    <property type="project" value="UniProtKB-ARBA"/>
</dbReference>
<keyword evidence="6" id="KW-1185">Reference proteome</keyword>
<dbReference type="Proteomes" id="UP000198619">
    <property type="component" value="Unassembled WGS sequence"/>
</dbReference>
<dbReference type="EMBL" id="FOKI01000062">
    <property type="protein sequence ID" value="SFB44922.1"/>
    <property type="molecule type" value="Genomic_DNA"/>
</dbReference>
<reference evidence="5 6" key="1">
    <citation type="submission" date="2016-10" db="EMBL/GenBank/DDBJ databases">
        <authorList>
            <person name="de Groot N.N."/>
        </authorList>
    </citation>
    <scope>NUCLEOTIDE SEQUENCE [LARGE SCALE GENOMIC DNA]</scope>
    <source>
        <strain evidence="5 6">DSM 12271</strain>
    </source>
</reference>
<evidence type="ECO:0000256" key="3">
    <source>
        <dbReference type="ARBA" id="ARBA00022729"/>
    </source>
</evidence>
<evidence type="ECO:0000256" key="1">
    <source>
        <dbReference type="ARBA" id="ARBA00005695"/>
    </source>
</evidence>
<protein>
    <submittedName>
        <fullName evidence="5">Peptide/nickel transport system substrate-binding protein</fullName>
    </submittedName>
</protein>
<sequence length="574" mass="66672">MKKNTIKYSKFILLGISVISIISGCNKENKYDIPRYISEVKVIKGEKIDNMPEISKERGNKLVIGTKYDYKILNPIYSNFYDEEIVNSLIFSSLMNNKDDGTLEMNLLKTEPKVLDDGNKYKFTLKDNIKWSDGFEITTDDIEFTYMILFDESYNGLANRNILKIIGSDEYKNGDSDHISGIKKIDKKTIEISVEDGNARTLRLLNIVPLPKHIYDEKYKQGDTSYVDLLNKSPEVFSGSYRINKFEDKIIELGINENFFGARPQINNIDIKKINDDYLTELKNGDIDIVSMGVNEKSINEVKELGFIDIYHYPNNGYGYIGLNLIDNPKLQNINMRKALVYGLNRDGIVKELFGEYGEVVDIPQSKISWTYTDEGIESYKYDKEKAIQLIEQCGYIKNSNRIFEKNGEPLEIKFLKTKNNEVNNAIFKYAKENYEDIGIKFLTEEVDFKTLRKILSDKKEGKTKKNYDMFFMAWALNSEPDCTTIFSKEGVQNRTGYSNEKVDELVKQGIEELDENKRIKIYHELYRTLNDDVPYIYLYGRRDGMAVSSKVKNFNVSPYRNFTYDIQEIYIED</sequence>
<dbReference type="InterPro" id="IPR039424">
    <property type="entry name" value="SBP_5"/>
</dbReference>
<dbReference type="Gene3D" id="3.40.190.10">
    <property type="entry name" value="Periplasmic binding protein-like II"/>
    <property type="match status" value="1"/>
</dbReference>
<dbReference type="SUPFAM" id="SSF53850">
    <property type="entry name" value="Periplasmic binding protein-like II"/>
    <property type="match status" value="1"/>
</dbReference>
<accession>A0A1I1B588</accession>
<dbReference type="InterPro" id="IPR030678">
    <property type="entry name" value="Peptide/Ni-bd"/>
</dbReference>
<dbReference type="PROSITE" id="PS51257">
    <property type="entry name" value="PROKAR_LIPOPROTEIN"/>
    <property type="match status" value="1"/>
</dbReference>
<dbReference type="GO" id="GO:0043190">
    <property type="term" value="C:ATP-binding cassette (ABC) transporter complex"/>
    <property type="evidence" value="ECO:0007669"/>
    <property type="project" value="InterPro"/>
</dbReference>
<evidence type="ECO:0000256" key="2">
    <source>
        <dbReference type="ARBA" id="ARBA00022448"/>
    </source>
</evidence>
<dbReference type="OrthoDB" id="9772924at2"/>
<organism evidence="5 6">
    <name type="scientific">Clostridium frigidicarnis</name>
    <dbReference type="NCBI Taxonomy" id="84698"/>
    <lineage>
        <taxon>Bacteria</taxon>
        <taxon>Bacillati</taxon>
        <taxon>Bacillota</taxon>
        <taxon>Clostridia</taxon>
        <taxon>Eubacteriales</taxon>
        <taxon>Clostridiaceae</taxon>
        <taxon>Clostridium</taxon>
    </lineage>
</organism>
<evidence type="ECO:0000313" key="5">
    <source>
        <dbReference type="EMBL" id="SFB44922.1"/>
    </source>
</evidence>
<evidence type="ECO:0000259" key="4">
    <source>
        <dbReference type="Pfam" id="PF00496"/>
    </source>
</evidence>
<keyword evidence="2" id="KW-0813">Transport</keyword>
<gene>
    <name evidence="5" type="ORF">SAMN04488528_10627</name>
</gene>
<dbReference type="PANTHER" id="PTHR30290">
    <property type="entry name" value="PERIPLASMIC BINDING COMPONENT OF ABC TRANSPORTER"/>
    <property type="match status" value="1"/>
</dbReference>